<feature type="non-terminal residue" evidence="1">
    <location>
        <position position="67"/>
    </location>
</feature>
<proteinExistence type="predicted"/>
<reference evidence="1" key="1">
    <citation type="submission" date="2014-12" db="EMBL/GenBank/DDBJ databases">
        <title>Insight into the proteome of Arion vulgaris.</title>
        <authorList>
            <person name="Aradska J."/>
            <person name="Bulat T."/>
            <person name="Smidak R."/>
            <person name="Sarate P."/>
            <person name="Gangsoo J."/>
            <person name="Sialana F."/>
            <person name="Bilban M."/>
            <person name="Lubec G."/>
        </authorList>
    </citation>
    <scope>NUCLEOTIDE SEQUENCE</scope>
    <source>
        <tissue evidence="1">Skin</tissue>
    </source>
</reference>
<sequence>HSCDLYVLHLCLHLYKKTHDLFIAHLCQYKRNTTPRPPSYLPSLSAISDVTEQEGTFSGTHTDSERK</sequence>
<dbReference type="AlphaFoldDB" id="A0A0B6Y113"/>
<accession>A0A0B6Y113</accession>
<gene>
    <name evidence="1" type="primary">ORF9396</name>
</gene>
<feature type="non-terminal residue" evidence="1">
    <location>
        <position position="1"/>
    </location>
</feature>
<protein>
    <submittedName>
        <fullName evidence="1">Uncharacterized protein</fullName>
    </submittedName>
</protein>
<dbReference type="EMBL" id="HACG01003087">
    <property type="protein sequence ID" value="CEK49952.1"/>
    <property type="molecule type" value="Transcribed_RNA"/>
</dbReference>
<organism evidence="1">
    <name type="scientific">Arion vulgaris</name>
    <dbReference type="NCBI Taxonomy" id="1028688"/>
    <lineage>
        <taxon>Eukaryota</taxon>
        <taxon>Metazoa</taxon>
        <taxon>Spiralia</taxon>
        <taxon>Lophotrochozoa</taxon>
        <taxon>Mollusca</taxon>
        <taxon>Gastropoda</taxon>
        <taxon>Heterobranchia</taxon>
        <taxon>Euthyneura</taxon>
        <taxon>Panpulmonata</taxon>
        <taxon>Eupulmonata</taxon>
        <taxon>Stylommatophora</taxon>
        <taxon>Helicina</taxon>
        <taxon>Arionoidea</taxon>
        <taxon>Arionidae</taxon>
        <taxon>Arion</taxon>
    </lineage>
</organism>
<evidence type="ECO:0000313" key="1">
    <source>
        <dbReference type="EMBL" id="CEK49952.1"/>
    </source>
</evidence>
<name>A0A0B6Y113_9EUPU</name>